<dbReference type="AlphaFoldDB" id="A0A2S4UW30"/>
<name>A0A2S4UW30_9BASI</name>
<protein>
    <submittedName>
        <fullName evidence="2">Uncharacterized protein</fullName>
    </submittedName>
</protein>
<reference evidence="2" key="1">
    <citation type="submission" date="2017-12" db="EMBL/GenBank/DDBJ databases">
        <title>Gene loss provides genomic basis for host adaptation in cereal stripe rust fungi.</title>
        <authorList>
            <person name="Xia C."/>
        </authorList>
    </citation>
    <scope>NUCLEOTIDE SEQUENCE [LARGE SCALE GENOMIC DNA]</scope>
    <source>
        <strain evidence="2">93-210</strain>
    </source>
</reference>
<dbReference type="EMBL" id="PKSL01000158">
    <property type="protein sequence ID" value="POW01494.1"/>
    <property type="molecule type" value="Genomic_DNA"/>
</dbReference>
<dbReference type="VEuPathDB" id="FungiDB:PSHT_10672"/>
<proteinExistence type="predicted"/>
<evidence type="ECO:0000256" key="1">
    <source>
        <dbReference type="SAM" id="MobiDB-lite"/>
    </source>
</evidence>
<keyword evidence="3" id="KW-1185">Reference proteome</keyword>
<evidence type="ECO:0000313" key="2">
    <source>
        <dbReference type="EMBL" id="POW01494.1"/>
    </source>
</evidence>
<feature type="region of interest" description="Disordered" evidence="1">
    <location>
        <begin position="1"/>
        <end position="222"/>
    </location>
</feature>
<comment type="caution">
    <text evidence="2">The sequence shown here is derived from an EMBL/GenBank/DDBJ whole genome shotgun (WGS) entry which is preliminary data.</text>
</comment>
<feature type="compositionally biased region" description="Polar residues" evidence="1">
    <location>
        <begin position="60"/>
        <end position="71"/>
    </location>
</feature>
<organism evidence="2 3">
    <name type="scientific">Puccinia striiformis</name>
    <dbReference type="NCBI Taxonomy" id="27350"/>
    <lineage>
        <taxon>Eukaryota</taxon>
        <taxon>Fungi</taxon>
        <taxon>Dikarya</taxon>
        <taxon>Basidiomycota</taxon>
        <taxon>Pucciniomycotina</taxon>
        <taxon>Pucciniomycetes</taxon>
        <taxon>Pucciniales</taxon>
        <taxon>Pucciniaceae</taxon>
        <taxon>Puccinia</taxon>
    </lineage>
</organism>
<feature type="compositionally biased region" description="Acidic residues" evidence="1">
    <location>
        <begin position="193"/>
        <end position="212"/>
    </location>
</feature>
<gene>
    <name evidence="2" type="ORF">PSTT_12398</name>
</gene>
<dbReference type="VEuPathDB" id="FungiDB:PSTT_12398"/>
<feature type="compositionally biased region" description="Polar residues" evidence="1">
    <location>
        <begin position="1"/>
        <end position="27"/>
    </location>
</feature>
<feature type="non-terminal residue" evidence="2">
    <location>
        <position position="373"/>
    </location>
</feature>
<sequence length="373" mass="42491">MSTQLSLQAGYTSDGTNFQARRSSRISTPMKRAGMIQPSPDPPQEDLGSNGHSRKRKEILTNSESEAPLTSTEEKKRSKRKHNSSQLIPTSSSAPNSEPVDLAQDSDEENSKAKKKQQRHDPEFNDLRIFLFEPFCRKEDPENKPAQTYTSGGDLHGCPKREEAITAGAKHPLSEEEEDPPDNLAESDKDSNVDSDDLDDEEEEMEEEEDKEEIQKSRSINKNKQATDWNQFNELNELTKALQGKSQEAFSSLRRIGFKLGAQIYQAEALECETLIMATILHPSFRLKLFLHCWPEKAVQAAKLLEQHFLKREEMLNKQKQNNNKSSETSTPLRTYLICLILPQHLTKIKSLKLTPKILIDYQDQPQRIPTVF</sequence>
<dbReference type="VEuPathDB" id="FungiDB:PSHT_10670"/>
<dbReference type="Proteomes" id="UP000239156">
    <property type="component" value="Unassembled WGS sequence"/>
</dbReference>
<feature type="compositionally biased region" description="Polar residues" evidence="1">
    <location>
        <begin position="84"/>
        <end position="96"/>
    </location>
</feature>
<evidence type="ECO:0000313" key="3">
    <source>
        <dbReference type="Proteomes" id="UP000239156"/>
    </source>
</evidence>
<accession>A0A2S4UW30</accession>